<organism evidence="3 4">
    <name type="scientific">Tilletia horrida</name>
    <dbReference type="NCBI Taxonomy" id="155126"/>
    <lineage>
        <taxon>Eukaryota</taxon>
        <taxon>Fungi</taxon>
        <taxon>Dikarya</taxon>
        <taxon>Basidiomycota</taxon>
        <taxon>Ustilaginomycotina</taxon>
        <taxon>Exobasidiomycetes</taxon>
        <taxon>Tilletiales</taxon>
        <taxon>Tilletiaceae</taxon>
        <taxon>Tilletia</taxon>
    </lineage>
</organism>
<proteinExistence type="predicted"/>
<dbReference type="InterPro" id="IPR029058">
    <property type="entry name" value="AB_hydrolase_fold"/>
</dbReference>
<evidence type="ECO:0000313" key="3">
    <source>
        <dbReference type="EMBL" id="KAK0529119.1"/>
    </source>
</evidence>
<comment type="caution">
    <text evidence="3">The sequence shown here is derived from an EMBL/GenBank/DDBJ whole genome shotgun (WGS) entry which is preliminary data.</text>
</comment>
<keyword evidence="4" id="KW-1185">Reference proteome</keyword>
<dbReference type="SUPFAM" id="SSF53474">
    <property type="entry name" value="alpha/beta-Hydrolases"/>
    <property type="match status" value="1"/>
</dbReference>
<reference evidence="3" key="1">
    <citation type="journal article" date="2023" name="PhytoFront">
        <title>Draft Genome Resources of Seven Strains of Tilletia horrida, Causal Agent of Kernel Smut of Rice.</title>
        <authorList>
            <person name="Khanal S."/>
            <person name="Antony Babu S."/>
            <person name="Zhou X.G."/>
        </authorList>
    </citation>
    <scope>NUCLEOTIDE SEQUENCE</scope>
    <source>
        <strain evidence="3">TX3</strain>
    </source>
</reference>
<evidence type="ECO:0008006" key="5">
    <source>
        <dbReference type="Google" id="ProtNLM"/>
    </source>
</evidence>
<feature type="signal peptide" evidence="2">
    <location>
        <begin position="1"/>
        <end position="35"/>
    </location>
</feature>
<feature type="region of interest" description="Disordered" evidence="1">
    <location>
        <begin position="332"/>
        <end position="371"/>
    </location>
</feature>
<keyword evidence="2" id="KW-0732">Signal</keyword>
<dbReference type="EMBL" id="JAPDMQ010000252">
    <property type="protein sequence ID" value="KAK0529119.1"/>
    <property type="molecule type" value="Genomic_DNA"/>
</dbReference>
<name>A0AAN6JJN8_9BASI</name>
<evidence type="ECO:0000256" key="2">
    <source>
        <dbReference type="SAM" id="SignalP"/>
    </source>
</evidence>
<gene>
    <name evidence="3" type="ORF">OC842_004338</name>
</gene>
<feature type="chain" id="PRO_5042876394" description="Feruloyl esterase" evidence="2">
    <location>
        <begin position="36"/>
        <end position="422"/>
    </location>
</feature>
<protein>
    <recommendedName>
        <fullName evidence="5">Feruloyl esterase</fullName>
    </recommendedName>
</protein>
<dbReference type="AlphaFoldDB" id="A0AAN6JJN8"/>
<accession>A0AAN6JJN8</accession>
<evidence type="ECO:0000313" key="4">
    <source>
        <dbReference type="Proteomes" id="UP001176521"/>
    </source>
</evidence>
<dbReference type="Gene3D" id="3.40.50.1820">
    <property type="entry name" value="alpha/beta hydrolase"/>
    <property type="match status" value="1"/>
</dbReference>
<sequence>MLFRQRPYIGRFGTSFPICFSTVLLLIIALSPVAAAPTISNNTVDLPAVQHAGAVSFRTFQADDGQGVPFNVSTTTMGGAAPLSRISGIYAWNFVWRGDAYDSSRPLLLWLGSSASRCNDVSDPGCVLSKGMSEGWPKRIAAHSVYTRTLLDDGNLGVLSIVSPLCYNTTTATPLLNACGTAHDLHALKHYRPDLVQGILQQIQVLYGFDKNKVVGSGASMGGRGILRFGTQFPLRAVSVTGANLETSASRYMKALPYVPWDSGEGCWTLGNPNVNGTACGNSVPQTLPAATRYANVPVQIHASRGDAIANLTTEVQPTCDAINRAVSARAASRRSTFATQPQPKLAEDSTQGRKAPFSKAASSNLTPPGCTIHVQTTPSTNGTLGPTHPSLMRWGYSQTDLNFLVGGYGGAALSFAKNSGA</sequence>
<dbReference type="Proteomes" id="UP001176521">
    <property type="component" value="Unassembled WGS sequence"/>
</dbReference>
<evidence type="ECO:0000256" key="1">
    <source>
        <dbReference type="SAM" id="MobiDB-lite"/>
    </source>
</evidence>